<reference evidence="1" key="1">
    <citation type="submission" date="2021-06" db="EMBL/GenBank/DDBJ databases">
        <authorList>
            <person name="Kallberg Y."/>
            <person name="Tangrot J."/>
            <person name="Rosling A."/>
        </authorList>
    </citation>
    <scope>NUCLEOTIDE SEQUENCE</scope>
    <source>
        <strain evidence="1">AU212A</strain>
    </source>
</reference>
<name>A0ACA9KF56_9GLOM</name>
<sequence>MSKKKTTSTTSPSPIYIFRGHAEQINCLEFIENNRYLISGDAERNIIIWDMISRRSKIQFKAHKDGVLKVIKCKEKLISYGRDNTLHVWEFDKISNVTDNGNNELIKPEVSLTVNSLNFCKFDLYYEEIGDKCEFLIAVPSAKDSSGIDVWNLTKQKVIATSIGLDQNDKNNKTGTSFF</sequence>
<dbReference type="Proteomes" id="UP000789860">
    <property type="component" value="Unassembled WGS sequence"/>
</dbReference>
<gene>
    <name evidence="1" type="ORF">SCALOS_LOCUS1858</name>
</gene>
<protein>
    <submittedName>
        <fullName evidence="1">3831_t:CDS:1</fullName>
    </submittedName>
</protein>
<proteinExistence type="predicted"/>
<organism evidence="1 2">
    <name type="scientific">Scutellospora calospora</name>
    <dbReference type="NCBI Taxonomy" id="85575"/>
    <lineage>
        <taxon>Eukaryota</taxon>
        <taxon>Fungi</taxon>
        <taxon>Fungi incertae sedis</taxon>
        <taxon>Mucoromycota</taxon>
        <taxon>Glomeromycotina</taxon>
        <taxon>Glomeromycetes</taxon>
        <taxon>Diversisporales</taxon>
        <taxon>Gigasporaceae</taxon>
        <taxon>Scutellospora</taxon>
    </lineage>
</organism>
<comment type="caution">
    <text evidence="1">The sequence shown here is derived from an EMBL/GenBank/DDBJ whole genome shotgun (WGS) entry which is preliminary data.</text>
</comment>
<evidence type="ECO:0000313" key="1">
    <source>
        <dbReference type="EMBL" id="CAG8466870.1"/>
    </source>
</evidence>
<accession>A0ACA9KF56</accession>
<keyword evidence="2" id="KW-1185">Reference proteome</keyword>
<evidence type="ECO:0000313" key="2">
    <source>
        <dbReference type="Proteomes" id="UP000789860"/>
    </source>
</evidence>
<dbReference type="EMBL" id="CAJVPM010001441">
    <property type="protein sequence ID" value="CAG8466870.1"/>
    <property type="molecule type" value="Genomic_DNA"/>
</dbReference>